<feature type="compositionally biased region" description="Polar residues" evidence="1">
    <location>
        <begin position="439"/>
        <end position="450"/>
    </location>
</feature>
<evidence type="ECO:0000256" key="1">
    <source>
        <dbReference type="SAM" id="MobiDB-lite"/>
    </source>
</evidence>
<keyword evidence="2" id="KW-0812">Transmembrane</keyword>
<feature type="region of interest" description="Disordered" evidence="1">
    <location>
        <begin position="565"/>
        <end position="584"/>
    </location>
</feature>
<feature type="compositionally biased region" description="Polar residues" evidence="1">
    <location>
        <begin position="133"/>
        <end position="145"/>
    </location>
</feature>
<protein>
    <submittedName>
        <fullName evidence="3">Uncharacterized protein</fullName>
    </submittedName>
</protein>
<evidence type="ECO:0000313" key="4">
    <source>
        <dbReference type="Proteomes" id="UP001390339"/>
    </source>
</evidence>
<reference evidence="3 4" key="1">
    <citation type="journal article" date="2024" name="IMA Fungus">
        <title>Apiospora arundinis, a panoply of carbohydrate-active enzymes and secondary metabolites.</title>
        <authorList>
            <person name="Sorensen T."/>
            <person name="Petersen C."/>
            <person name="Muurmann A.T."/>
            <person name="Christiansen J.V."/>
            <person name="Brundto M.L."/>
            <person name="Overgaard C.K."/>
            <person name="Boysen A.T."/>
            <person name="Wollenberg R.D."/>
            <person name="Larsen T.O."/>
            <person name="Sorensen J.L."/>
            <person name="Nielsen K.L."/>
            <person name="Sondergaard T.E."/>
        </authorList>
    </citation>
    <scope>NUCLEOTIDE SEQUENCE [LARGE SCALE GENOMIC DNA]</scope>
    <source>
        <strain evidence="3 4">AAU 773</strain>
    </source>
</reference>
<feature type="compositionally biased region" description="Basic residues" evidence="1">
    <location>
        <begin position="300"/>
        <end position="317"/>
    </location>
</feature>
<feature type="transmembrane region" description="Helical" evidence="2">
    <location>
        <begin position="20"/>
        <end position="43"/>
    </location>
</feature>
<accession>A0ABR2J5W2</accession>
<evidence type="ECO:0000313" key="3">
    <source>
        <dbReference type="EMBL" id="KAK8872812.1"/>
    </source>
</evidence>
<feature type="compositionally biased region" description="Low complexity" evidence="1">
    <location>
        <begin position="472"/>
        <end position="493"/>
    </location>
</feature>
<feature type="compositionally biased region" description="Polar residues" evidence="1">
    <location>
        <begin position="518"/>
        <end position="535"/>
    </location>
</feature>
<dbReference type="EMBL" id="JAPCWZ010000003">
    <property type="protein sequence ID" value="KAK8872812.1"/>
    <property type="molecule type" value="Genomic_DNA"/>
</dbReference>
<sequence>MSDAGAVADPSATTDGIGTWKLVLAILLPLLCIAIGVCVFLYWRQRKHRTQKADIEQVGTMLQELKTSKAEVDAMRYSLHDGLERNTLQGTLPRAAPGLQHTQYQYSRSRASSYQSAESGETAISYKPPSTIPEESTGNVSSSPFDTPGKKSTDQVVEAEQDESPSCRGERTLTKRVGTKARALIRRNSLLSPRSRLSPIRQNPSHPDLVPQPLAVTKRNSVRETSDESNNSLRARYGIDKTRLRRSASNPPANRSHLSDSDLVTPTIPADKTNSPTFVEDSTVETLSILQERRDGGNSNKKHGAKRSKNKKNKKQSHSSSETLLASEDNKNEKATPKVARNTPTPPSSGPPPPGSPPKRPLPVLPSRIPVSTSHRRSLEAGHRIVGKLHNPTVSNTVGPRKRSSLSSMRFSQSPSKRRSQFLLGASSFSSPIRGGRASINSPSAITSPGKQRLPPSYASSQCLPSVETMGSLASESTSSSSSADDSSSCARSQDTKKTESQTQQENPIDERQARARTPQQHTGRTFDNVTINRGGQSGHRGHARLLSELSATLRLVHEEEDAAAEQAVSTAASTRTTAAGVSS</sequence>
<keyword evidence="4" id="KW-1185">Reference proteome</keyword>
<name>A0ABR2J5W2_9PEZI</name>
<keyword evidence="2" id="KW-1133">Transmembrane helix</keyword>
<keyword evidence="2" id="KW-0472">Membrane</keyword>
<feature type="compositionally biased region" description="Low complexity" evidence="1">
    <location>
        <begin position="405"/>
        <end position="415"/>
    </location>
</feature>
<feature type="compositionally biased region" description="Pro residues" evidence="1">
    <location>
        <begin position="344"/>
        <end position="364"/>
    </location>
</feature>
<gene>
    <name evidence="3" type="ORF">PGQ11_003326</name>
</gene>
<comment type="caution">
    <text evidence="3">The sequence shown here is derived from an EMBL/GenBank/DDBJ whole genome shotgun (WGS) entry which is preliminary data.</text>
</comment>
<feature type="region of interest" description="Disordered" evidence="1">
    <location>
        <begin position="90"/>
        <end position="541"/>
    </location>
</feature>
<feature type="compositionally biased region" description="Low complexity" evidence="1">
    <location>
        <begin position="103"/>
        <end position="117"/>
    </location>
</feature>
<proteinExistence type="predicted"/>
<evidence type="ECO:0000256" key="2">
    <source>
        <dbReference type="SAM" id="Phobius"/>
    </source>
</evidence>
<dbReference type="Proteomes" id="UP001390339">
    <property type="component" value="Unassembled WGS sequence"/>
</dbReference>
<feature type="compositionally biased region" description="Low complexity" evidence="1">
    <location>
        <begin position="186"/>
        <end position="201"/>
    </location>
</feature>
<organism evidence="3 4">
    <name type="scientific">Apiospora arundinis</name>
    <dbReference type="NCBI Taxonomy" id="335852"/>
    <lineage>
        <taxon>Eukaryota</taxon>
        <taxon>Fungi</taxon>
        <taxon>Dikarya</taxon>
        <taxon>Ascomycota</taxon>
        <taxon>Pezizomycotina</taxon>
        <taxon>Sordariomycetes</taxon>
        <taxon>Xylariomycetidae</taxon>
        <taxon>Amphisphaeriales</taxon>
        <taxon>Apiosporaceae</taxon>
        <taxon>Apiospora</taxon>
    </lineage>
</organism>